<dbReference type="PANTHER" id="PTHR30250:SF26">
    <property type="entry name" value="PSMA PROTEIN"/>
    <property type="match status" value="1"/>
</dbReference>
<feature type="transmembrane region" description="Helical" evidence="6">
    <location>
        <begin position="402"/>
        <end position="422"/>
    </location>
</feature>
<reference evidence="7 8" key="1">
    <citation type="submission" date="2021-06" db="EMBL/GenBank/DDBJ databases">
        <title>Description of novel taxa of the family Lachnospiraceae.</title>
        <authorList>
            <person name="Chaplin A.V."/>
            <person name="Sokolova S.R."/>
            <person name="Pikina A.P."/>
            <person name="Korzhanova M."/>
            <person name="Belova V."/>
            <person name="Korostin D."/>
            <person name="Efimov B.A."/>
        </authorList>
    </citation>
    <scope>NUCLEOTIDE SEQUENCE [LARGE SCALE GENOMIC DNA]</scope>
    <source>
        <strain evidence="7 8">ASD4241</strain>
    </source>
</reference>
<evidence type="ECO:0008006" key="9">
    <source>
        <dbReference type="Google" id="ProtNLM"/>
    </source>
</evidence>
<dbReference type="InterPro" id="IPR050833">
    <property type="entry name" value="Poly_Biosynth_Transport"/>
</dbReference>
<proteinExistence type="predicted"/>
<keyword evidence="8" id="KW-1185">Reference proteome</keyword>
<evidence type="ECO:0000256" key="2">
    <source>
        <dbReference type="ARBA" id="ARBA00022475"/>
    </source>
</evidence>
<comment type="subcellular location">
    <subcellularLocation>
        <location evidence="1">Cell membrane</location>
        <topology evidence="1">Multi-pass membrane protein</topology>
    </subcellularLocation>
</comment>
<comment type="caution">
    <text evidence="7">The sequence shown here is derived from an EMBL/GenBank/DDBJ whole genome shotgun (WGS) entry which is preliminary data.</text>
</comment>
<sequence length="505" mass="58002">MRSRSAKSVRNIIIGIIDKLLLIILGFTTKTLFIRLLGAEYNGLNGLYTNILSVLSIAELGVGNVLTFTLYKALLTNDKERIATLTHYFKRIYRYIALGVALVGVALIPFLRFIVKSSVPLYDAILYYILFLLNSVVSYFVVYKTTVIKADQKEYIYNICDCAATFTMYVFQIIYLIFTKNFTGYLIIQVLCTIGKNVVLNYIANKNYPYLKDKSLIRPEIIRDIRVVENIKATFIYKVSAVVVNNTDNILISIILGTVVVGYYSNYSILIMYVTSFITIISNGIIASLGNLNAEDNHLNSYNMFRNLCFAYNCITLFCTACFASIIQEFVPIWIGNQYVLPNSNVIVILFLFYVTTTTSPVWMFRETMGLFKQVRFIMIANAILNIILSILLGIWYGLAGIIGATVLSKLLTVFWFEPLILYKYKFNQKPQEYFLTQLRFFLTDIIIIVILIFVNHQLPSSLPWFFLKVVICCIVCTTSLIVLYRKKPEFIYFKSKLIYKIKNK</sequence>
<dbReference type="EMBL" id="JAHQCX010000002">
    <property type="protein sequence ID" value="MBU9725176.1"/>
    <property type="molecule type" value="Genomic_DNA"/>
</dbReference>
<gene>
    <name evidence="7" type="ORF">KTH90_04025</name>
</gene>
<feature type="transmembrane region" description="Helical" evidence="6">
    <location>
        <begin position="51"/>
        <end position="71"/>
    </location>
</feature>
<feature type="transmembrane region" description="Helical" evidence="6">
    <location>
        <begin position="466"/>
        <end position="485"/>
    </location>
</feature>
<feature type="transmembrane region" description="Helical" evidence="6">
    <location>
        <begin position="270"/>
        <end position="289"/>
    </location>
</feature>
<feature type="transmembrane region" description="Helical" evidence="6">
    <location>
        <begin position="92"/>
        <end position="113"/>
    </location>
</feature>
<dbReference type="Proteomes" id="UP001314681">
    <property type="component" value="Unassembled WGS sequence"/>
</dbReference>
<evidence type="ECO:0000256" key="1">
    <source>
        <dbReference type="ARBA" id="ARBA00004651"/>
    </source>
</evidence>
<dbReference type="PANTHER" id="PTHR30250">
    <property type="entry name" value="PST FAMILY PREDICTED COLANIC ACID TRANSPORTER"/>
    <property type="match status" value="1"/>
</dbReference>
<feature type="transmembrane region" description="Helical" evidence="6">
    <location>
        <begin position="125"/>
        <end position="143"/>
    </location>
</feature>
<protein>
    <recommendedName>
        <fullName evidence="9">Polysaccharide biosynthesis protein</fullName>
    </recommendedName>
</protein>
<name>A0ABS6K3T9_9FIRM</name>
<keyword evidence="3 6" id="KW-0812">Transmembrane</keyword>
<feature type="transmembrane region" description="Helical" evidence="6">
    <location>
        <begin position="242"/>
        <end position="264"/>
    </location>
</feature>
<feature type="transmembrane region" description="Helical" evidence="6">
    <location>
        <begin position="434"/>
        <end position="454"/>
    </location>
</feature>
<evidence type="ECO:0000313" key="7">
    <source>
        <dbReference type="EMBL" id="MBU9725176.1"/>
    </source>
</evidence>
<evidence type="ECO:0000313" key="8">
    <source>
        <dbReference type="Proteomes" id="UP001314681"/>
    </source>
</evidence>
<feature type="transmembrane region" description="Helical" evidence="6">
    <location>
        <begin position="310"/>
        <end position="335"/>
    </location>
</feature>
<keyword evidence="2" id="KW-1003">Cell membrane</keyword>
<feature type="transmembrane region" description="Helical" evidence="6">
    <location>
        <begin position="20"/>
        <end position="39"/>
    </location>
</feature>
<evidence type="ECO:0000256" key="6">
    <source>
        <dbReference type="SAM" id="Phobius"/>
    </source>
</evidence>
<accession>A0ABS6K3T9</accession>
<evidence type="ECO:0000256" key="3">
    <source>
        <dbReference type="ARBA" id="ARBA00022692"/>
    </source>
</evidence>
<dbReference type="RefSeq" id="WP_238726288.1">
    <property type="nucleotide sequence ID" value="NZ_JAHQCX010000002.1"/>
</dbReference>
<evidence type="ECO:0000256" key="4">
    <source>
        <dbReference type="ARBA" id="ARBA00022989"/>
    </source>
</evidence>
<feature type="transmembrane region" description="Helical" evidence="6">
    <location>
        <begin position="347"/>
        <end position="365"/>
    </location>
</feature>
<keyword evidence="4 6" id="KW-1133">Transmembrane helix</keyword>
<feature type="transmembrane region" description="Helical" evidence="6">
    <location>
        <begin position="155"/>
        <end position="178"/>
    </location>
</feature>
<organism evidence="7 8">
    <name type="scientific">Diplocloster modestus</name>
    <dbReference type="NCBI Taxonomy" id="2850322"/>
    <lineage>
        <taxon>Bacteria</taxon>
        <taxon>Bacillati</taxon>
        <taxon>Bacillota</taxon>
        <taxon>Clostridia</taxon>
        <taxon>Lachnospirales</taxon>
        <taxon>Lachnospiraceae</taxon>
        <taxon>Diplocloster</taxon>
    </lineage>
</organism>
<evidence type="ECO:0000256" key="5">
    <source>
        <dbReference type="ARBA" id="ARBA00023136"/>
    </source>
</evidence>
<feature type="transmembrane region" description="Helical" evidence="6">
    <location>
        <begin position="184"/>
        <end position="204"/>
    </location>
</feature>
<keyword evidence="5 6" id="KW-0472">Membrane</keyword>
<feature type="transmembrane region" description="Helical" evidence="6">
    <location>
        <begin position="377"/>
        <end position="396"/>
    </location>
</feature>